<dbReference type="Proteomes" id="UP000293045">
    <property type="component" value="Unassembled WGS sequence"/>
</dbReference>
<accession>A0A4Q9LEW8</accession>
<dbReference type="AlphaFoldDB" id="A0A4Q9LEW8"/>
<name>A0A4Q9LEW8_9MICR</name>
<sequence>MIYPEMALLHKIKNVSFYCARQIGLGSRTDAKESYKSAPIYFTIATELHEEPIPVSKQRNNEKHAYILDGVATLDEPKIYMNKVSNLKEEIEKVDENVLSFKNECNQGFKKIA</sequence>
<proteinExistence type="predicted"/>
<evidence type="ECO:0000313" key="2">
    <source>
        <dbReference type="Proteomes" id="UP000293045"/>
    </source>
</evidence>
<dbReference type="VEuPathDB" id="MicrosporidiaDB:CWI39_0685p0010"/>
<comment type="caution">
    <text evidence="1">The sequence shown here is derived from an EMBL/GenBank/DDBJ whole genome shotgun (WGS) entry which is preliminary data.</text>
</comment>
<organism evidence="1 2">
    <name type="scientific">Hamiltosporidium magnivora</name>
    <dbReference type="NCBI Taxonomy" id="148818"/>
    <lineage>
        <taxon>Eukaryota</taxon>
        <taxon>Fungi</taxon>
        <taxon>Fungi incertae sedis</taxon>
        <taxon>Microsporidia</taxon>
        <taxon>Dubosqiidae</taxon>
        <taxon>Hamiltosporidium</taxon>
    </lineage>
</organism>
<dbReference type="EMBL" id="PIXR01000685">
    <property type="protein sequence ID" value="TBU05390.1"/>
    <property type="molecule type" value="Genomic_DNA"/>
</dbReference>
<reference evidence="1 2" key="1">
    <citation type="submission" date="2017-12" db="EMBL/GenBank/DDBJ databases">
        <authorList>
            <person name="Pombert J.-F."/>
            <person name="Haag K.L."/>
            <person name="Ebert D."/>
        </authorList>
    </citation>
    <scope>NUCLEOTIDE SEQUENCE [LARGE SCALE GENOMIC DNA]</scope>
    <source>
        <strain evidence="1">IL-BN-2</strain>
    </source>
</reference>
<gene>
    <name evidence="1" type="ORF">CWI39_0685p0010</name>
</gene>
<evidence type="ECO:0000313" key="1">
    <source>
        <dbReference type="EMBL" id="TBU05390.1"/>
    </source>
</evidence>
<protein>
    <submittedName>
        <fullName evidence="1">Uncharacterized protein</fullName>
    </submittedName>
</protein>